<evidence type="ECO:0000256" key="4">
    <source>
        <dbReference type="ARBA" id="ARBA00022729"/>
    </source>
</evidence>
<comment type="caution">
    <text evidence="8">The sequence shown here is derived from an EMBL/GenBank/DDBJ whole genome shotgun (WGS) entry which is preliminary data.</text>
</comment>
<dbReference type="Gene3D" id="3.90.1310.10">
    <property type="entry name" value="Penicillin-binding protein 2a (Domain 2)"/>
    <property type="match status" value="1"/>
</dbReference>
<dbReference type="GO" id="GO:0008658">
    <property type="term" value="F:penicillin binding"/>
    <property type="evidence" value="ECO:0007669"/>
    <property type="project" value="InterPro"/>
</dbReference>
<keyword evidence="5" id="KW-0378">Hydrolase</keyword>
<name>A0A9D2T4E9_9FIRM</name>
<dbReference type="EMBL" id="DWWN01000031">
    <property type="protein sequence ID" value="HJC45224.1"/>
    <property type="molecule type" value="Genomic_DNA"/>
</dbReference>
<keyword evidence="4" id="KW-0732">Signal</keyword>
<dbReference type="EC" id="3.5.2.6" evidence="3"/>
<dbReference type="GO" id="GO:0005886">
    <property type="term" value="C:plasma membrane"/>
    <property type="evidence" value="ECO:0007669"/>
    <property type="project" value="TreeGrafter"/>
</dbReference>
<dbReference type="PANTHER" id="PTHR30627:SF6">
    <property type="entry name" value="BETA-LACTAMASE YBXI-RELATED"/>
    <property type="match status" value="1"/>
</dbReference>
<dbReference type="GO" id="GO:0046677">
    <property type="term" value="P:response to antibiotic"/>
    <property type="evidence" value="ECO:0007669"/>
    <property type="project" value="UniProtKB-KW"/>
</dbReference>
<dbReference type="InterPro" id="IPR012338">
    <property type="entry name" value="Beta-lactam/transpept-like"/>
</dbReference>
<keyword evidence="6" id="KW-0046">Antibiotic resistance</keyword>
<gene>
    <name evidence="8" type="ORF">H9703_03685</name>
</gene>
<organism evidence="8 9">
    <name type="scientific">Candidatus Faecalibacterium faecigallinarum</name>
    <dbReference type="NCBI Taxonomy" id="2838577"/>
    <lineage>
        <taxon>Bacteria</taxon>
        <taxon>Bacillati</taxon>
        <taxon>Bacillota</taxon>
        <taxon>Clostridia</taxon>
        <taxon>Eubacteriales</taxon>
        <taxon>Oscillospiraceae</taxon>
        <taxon>Faecalibacterium</taxon>
    </lineage>
</organism>
<evidence type="ECO:0000259" key="7">
    <source>
        <dbReference type="Pfam" id="PF00905"/>
    </source>
</evidence>
<proteinExistence type="inferred from homology"/>
<reference evidence="8" key="1">
    <citation type="journal article" date="2021" name="PeerJ">
        <title>Extensive microbial diversity within the chicken gut microbiome revealed by metagenomics and culture.</title>
        <authorList>
            <person name="Gilroy R."/>
            <person name="Ravi A."/>
            <person name="Getino M."/>
            <person name="Pursley I."/>
            <person name="Horton D.L."/>
            <person name="Alikhan N.F."/>
            <person name="Baker D."/>
            <person name="Gharbi K."/>
            <person name="Hall N."/>
            <person name="Watson M."/>
            <person name="Adriaenssens E.M."/>
            <person name="Foster-Nyarko E."/>
            <person name="Jarju S."/>
            <person name="Secka A."/>
            <person name="Antonio M."/>
            <person name="Oren A."/>
            <person name="Chaudhuri R.R."/>
            <person name="La Ragione R."/>
            <person name="Hildebrand F."/>
            <person name="Pallen M.J."/>
        </authorList>
    </citation>
    <scope>NUCLEOTIDE SEQUENCE</scope>
    <source>
        <strain evidence="8">ChiSjej5B23-2810</strain>
    </source>
</reference>
<dbReference type="InterPro" id="IPR036138">
    <property type="entry name" value="PBP_dimer_sf"/>
</dbReference>
<evidence type="ECO:0000256" key="1">
    <source>
        <dbReference type="ARBA" id="ARBA00001526"/>
    </source>
</evidence>
<dbReference type="GO" id="GO:0008800">
    <property type="term" value="F:beta-lactamase activity"/>
    <property type="evidence" value="ECO:0007669"/>
    <property type="project" value="UniProtKB-EC"/>
</dbReference>
<evidence type="ECO:0000256" key="5">
    <source>
        <dbReference type="ARBA" id="ARBA00022801"/>
    </source>
</evidence>
<sequence>MQARRLAAVYAALLAGFAVVLCRLYLAASNTGYAARAAGQSAVTLRLPARRGNFYDCDGLPLTGLDETWYALCLPGESSYVRLYDAATAAGQAELYQRRNAASPFLLEVTQDVASLGVYTYPAARRYCAVPLCQHLIGYLDGEGRGVSGLEAALDEVLAGSGGQDTVTCTVTGQGRLVEGTGPVYTPAAFDGAGVQLTISRPIQRAAEAVAAETMTSGCILVLDVDTAQVRASVSLPGYDPGNVSASLDDAGSPLLDRTLAAYAVGSVFKPVLAAAALEAGLDGLTVECPGYTVVDGQVFRCASGTAHGTVDLAAALEKSCNGYFIRLGQALGAETVLDAARQLGFGRRVRVAGSLQSAAGVLPALDTLGASGQLANFSFGQGQLLATPLQVAAMMNTIAAGGVYRAPSFLLRTLDEATGETQESASLPAARQVFSASTAQRLRELLAGVVAEGTGREAAPLYGDAAGKTGTAQTGQFTASGEEKMNLWFAGFCPAGDPQYTVVVLQDGQTQPAHSSAAVFAQVCEALWLLEQ</sequence>
<accession>A0A9D2T4E9</accession>
<dbReference type="SUPFAM" id="SSF56519">
    <property type="entry name" value="Penicillin binding protein dimerisation domain"/>
    <property type="match status" value="1"/>
</dbReference>
<dbReference type="PANTHER" id="PTHR30627">
    <property type="entry name" value="PEPTIDOGLYCAN D,D-TRANSPEPTIDASE"/>
    <property type="match status" value="1"/>
</dbReference>
<dbReference type="GO" id="GO:0071555">
    <property type="term" value="P:cell wall organization"/>
    <property type="evidence" value="ECO:0007669"/>
    <property type="project" value="TreeGrafter"/>
</dbReference>
<dbReference type="Gene3D" id="3.40.710.10">
    <property type="entry name" value="DD-peptidase/beta-lactamase superfamily"/>
    <property type="match status" value="1"/>
</dbReference>
<feature type="domain" description="Penicillin-binding protein transpeptidase" evidence="7">
    <location>
        <begin position="218"/>
        <end position="525"/>
    </location>
</feature>
<dbReference type="SUPFAM" id="SSF56601">
    <property type="entry name" value="beta-lactamase/transpeptidase-like"/>
    <property type="match status" value="1"/>
</dbReference>
<evidence type="ECO:0000313" key="8">
    <source>
        <dbReference type="EMBL" id="HJC45224.1"/>
    </source>
</evidence>
<dbReference type="Pfam" id="PF00905">
    <property type="entry name" value="Transpeptidase"/>
    <property type="match status" value="1"/>
</dbReference>
<evidence type="ECO:0000256" key="2">
    <source>
        <dbReference type="ARBA" id="ARBA00007898"/>
    </source>
</evidence>
<dbReference type="AlphaFoldDB" id="A0A9D2T4E9"/>
<reference evidence="8" key="2">
    <citation type="submission" date="2021-04" db="EMBL/GenBank/DDBJ databases">
        <authorList>
            <person name="Gilroy R."/>
        </authorList>
    </citation>
    <scope>NUCLEOTIDE SEQUENCE</scope>
    <source>
        <strain evidence="8">ChiSjej5B23-2810</strain>
    </source>
</reference>
<dbReference type="InterPro" id="IPR001460">
    <property type="entry name" value="PCN-bd_Tpept"/>
</dbReference>
<evidence type="ECO:0000313" key="9">
    <source>
        <dbReference type="Proteomes" id="UP000823906"/>
    </source>
</evidence>
<dbReference type="InterPro" id="IPR050515">
    <property type="entry name" value="Beta-lactam/transpept"/>
</dbReference>
<evidence type="ECO:0000256" key="6">
    <source>
        <dbReference type="ARBA" id="ARBA00023251"/>
    </source>
</evidence>
<comment type="similarity">
    <text evidence="2">Belongs to the class-D beta-lactamase family.</text>
</comment>
<evidence type="ECO:0000256" key="3">
    <source>
        <dbReference type="ARBA" id="ARBA00012865"/>
    </source>
</evidence>
<dbReference type="Proteomes" id="UP000823906">
    <property type="component" value="Unassembled WGS sequence"/>
</dbReference>
<comment type="catalytic activity">
    <reaction evidence="1">
        <text>a beta-lactam + H2O = a substituted beta-amino acid</text>
        <dbReference type="Rhea" id="RHEA:20401"/>
        <dbReference type="ChEBI" id="CHEBI:15377"/>
        <dbReference type="ChEBI" id="CHEBI:35627"/>
        <dbReference type="ChEBI" id="CHEBI:140347"/>
        <dbReference type="EC" id="3.5.2.6"/>
    </reaction>
</comment>
<protein>
    <recommendedName>
        <fullName evidence="3">beta-lactamase</fullName>
        <ecNumber evidence="3">3.5.2.6</ecNumber>
    </recommendedName>
</protein>